<evidence type="ECO:0000259" key="12">
    <source>
        <dbReference type="Pfam" id="PF07885"/>
    </source>
</evidence>
<dbReference type="EMBL" id="MT740307">
    <property type="protein sequence ID" value="QNR53943.1"/>
    <property type="molecule type" value="Genomic_DNA"/>
</dbReference>
<keyword evidence="6" id="KW-0630">Potassium</keyword>
<keyword evidence="8" id="KW-0406">Ion transport</keyword>
<feature type="transmembrane region" description="Helical" evidence="11">
    <location>
        <begin position="66"/>
        <end position="88"/>
    </location>
</feature>
<keyword evidence="5" id="KW-0631">Potassium channel</keyword>
<organism evidence="13 14">
    <name type="scientific">Pseudomonas phage phiK7A1</name>
    <dbReference type="NCBI Taxonomy" id="2759194"/>
    <lineage>
        <taxon>Viruses</taxon>
        <taxon>Duplodnaviria</taxon>
        <taxon>Heunggongvirae</taxon>
        <taxon>Uroviricota</taxon>
        <taxon>Caudoviricetes</taxon>
        <taxon>Vandenendeviridae</taxon>
        <taxon>Gorskivirinae</taxon>
        <taxon>Torinovirus</taxon>
        <taxon>Torinovirus K7A1</taxon>
    </lineage>
</organism>
<evidence type="ECO:0000256" key="3">
    <source>
        <dbReference type="ARBA" id="ARBA00022538"/>
    </source>
</evidence>
<name>A0A7H0XG03_9CAUD</name>
<evidence type="ECO:0000256" key="1">
    <source>
        <dbReference type="ARBA" id="ARBA00004141"/>
    </source>
</evidence>
<dbReference type="PANTHER" id="PTHR10027">
    <property type="entry name" value="CALCIUM-ACTIVATED POTASSIUM CHANNEL ALPHA CHAIN"/>
    <property type="match status" value="1"/>
</dbReference>
<dbReference type="Proteomes" id="UP000516415">
    <property type="component" value="Segment"/>
</dbReference>
<evidence type="ECO:0000256" key="2">
    <source>
        <dbReference type="ARBA" id="ARBA00022448"/>
    </source>
</evidence>
<protein>
    <submittedName>
        <fullName evidence="13">Ion transport integral membrane protein</fullName>
    </submittedName>
</protein>
<feature type="transmembrane region" description="Helical" evidence="11">
    <location>
        <begin position="12"/>
        <end position="33"/>
    </location>
</feature>
<dbReference type="PROSITE" id="PS51257">
    <property type="entry name" value="PROKAR_LIPOPROTEIN"/>
    <property type="match status" value="1"/>
</dbReference>
<evidence type="ECO:0000256" key="5">
    <source>
        <dbReference type="ARBA" id="ARBA00022826"/>
    </source>
</evidence>
<evidence type="ECO:0000313" key="14">
    <source>
        <dbReference type="Proteomes" id="UP000516415"/>
    </source>
</evidence>
<sequence length="117" mass="13324">MKQYILWLSSSLYRIAFLYITSIIVCACLFSWIEGRGVLDSLYWATVTSLTIGYGDISPQTAAGKLMTMVFAHLWVFGIAPLIITNILTMTLEDRNAFTHEEQEEIKNLLKDIRSQV</sequence>
<evidence type="ECO:0000256" key="7">
    <source>
        <dbReference type="ARBA" id="ARBA00022989"/>
    </source>
</evidence>
<evidence type="ECO:0000256" key="10">
    <source>
        <dbReference type="ARBA" id="ARBA00023303"/>
    </source>
</evidence>
<dbReference type="InterPro" id="IPR013099">
    <property type="entry name" value="K_chnl_dom"/>
</dbReference>
<keyword evidence="2" id="KW-0813">Transport</keyword>
<evidence type="ECO:0000256" key="8">
    <source>
        <dbReference type="ARBA" id="ARBA00023065"/>
    </source>
</evidence>
<dbReference type="PANTHER" id="PTHR10027:SF10">
    <property type="entry name" value="SLOWPOKE 2, ISOFORM D"/>
    <property type="match status" value="1"/>
</dbReference>
<keyword evidence="3" id="KW-0633">Potassium transport</keyword>
<keyword evidence="9 11" id="KW-0472">Membrane</keyword>
<comment type="subcellular location">
    <subcellularLocation>
        <location evidence="1">Membrane</location>
        <topology evidence="1">Multi-pass membrane protein</topology>
    </subcellularLocation>
</comment>
<dbReference type="GO" id="GO:0005267">
    <property type="term" value="F:potassium channel activity"/>
    <property type="evidence" value="ECO:0007669"/>
    <property type="project" value="UniProtKB-KW"/>
</dbReference>
<accession>A0A7H0XG03</accession>
<evidence type="ECO:0000256" key="4">
    <source>
        <dbReference type="ARBA" id="ARBA00022692"/>
    </source>
</evidence>
<reference evidence="13 14" key="1">
    <citation type="submission" date="2020-07" db="EMBL/GenBank/DDBJ databases">
        <authorList>
            <person name="Martino G."/>
            <person name="Holtappels D."/>
            <person name="Wagemans J."/>
            <person name="Lavigne R."/>
            <person name="Turina M."/>
            <person name="Ciuffo M."/>
        </authorList>
    </citation>
    <scope>NUCLEOTIDE SEQUENCE [LARGE SCALE GENOMIC DNA]</scope>
</reference>
<proteinExistence type="predicted"/>
<keyword evidence="10" id="KW-0407">Ion channel</keyword>
<keyword evidence="7 11" id="KW-1133">Transmembrane helix</keyword>
<evidence type="ECO:0000256" key="6">
    <source>
        <dbReference type="ARBA" id="ARBA00022958"/>
    </source>
</evidence>
<feature type="domain" description="Potassium channel" evidence="12">
    <location>
        <begin position="22"/>
        <end position="86"/>
    </location>
</feature>
<evidence type="ECO:0000313" key="13">
    <source>
        <dbReference type="EMBL" id="QNR53943.1"/>
    </source>
</evidence>
<evidence type="ECO:0000256" key="9">
    <source>
        <dbReference type="ARBA" id="ARBA00023136"/>
    </source>
</evidence>
<dbReference type="InterPro" id="IPR047871">
    <property type="entry name" value="K_chnl_Slo-like"/>
</dbReference>
<evidence type="ECO:0000256" key="11">
    <source>
        <dbReference type="SAM" id="Phobius"/>
    </source>
</evidence>
<dbReference type="Gene3D" id="1.10.287.70">
    <property type="match status" value="1"/>
</dbReference>
<keyword evidence="4 11" id="KW-0812">Transmembrane</keyword>
<gene>
    <name evidence="13" type="ORF">phiK7A1_155</name>
</gene>
<dbReference type="SUPFAM" id="SSF81324">
    <property type="entry name" value="Voltage-gated potassium channels"/>
    <property type="match status" value="1"/>
</dbReference>
<dbReference type="GO" id="GO:0016020">
    <property type="term" value="C:membrane"/>
    <property type="evidence" value="ECO:0007669"/>
    <property type="project" value="UniProtKB-SubCell"/>
</dbReference>
<dbReference type="Pfam" id="PF07885">
    <property type="entry name" value="Ion_trans_2"/>
    <property type="match status" value="1"/>
</dbReference>
<keyword evidence="14" id="KW-1185">Reference proteome</keyword>